<evidence type="ECO:0000313" key="2">
    <source>
        <dbReference type="EMBL" id="CAI9731073.1"/>
    </source>
</evidence>
<organism evidence="2 3">
    <name type="scientific">Octopus vulgaris</name>
    <name type="common">Common octopus</name>
    <dbReference type="NCBI Taxonomy" id="6645"/>
    <lineage>
        <taxon>Eukaryota</taxon>
        <taxon>Metazoa</taxon>
        <taxon>Spiralia</taxon>
        <taxon>Lophotrochozoa</taxon>
        <taxon>Mollusca</taxon>
        <taxon>Cephalopoda</taxon>
        <taxon>Coleoidea</taxon>
        <taxon>Octopodiformes</taxon>
        <taxon>Octopoda</taxon>
        <taxon>Incirrata</taxon>
        <taxon>Octopodidae</taxon>
        <taxon>Octopus</taxon>
    </lineage>
</organism>
<feature type="compositionally biased region" description="Polar residues" evidence="1">
    <location>
        <begin position="64"/>
        <end position="84"/>
    </location>
</feature>
<keyword evidence="3" id="KW-1185">Reference proteome</keyword>
<reference evidence="2" key="1">
    <citation type="submission" date="2023-08" db="EMBL/GenBank/DDBJ databases">
        <authorList>
            <person name="Alioto T."/>
            <person name="Alioto T."/>
            <person name="Gomez Garrido J."/>
        </authorList>
    </citation>
    <scope>NUCLEOTIDE SEQUENCE</scope>
</reference>
<feature type="compositionally biased region" description="Basic and acidic residues" evidence="1">
    <location>
        <begin position="39"/>
        <end position="61"/>
    </location>
</feature>
<accession>A0AA36BAX9</accession>
<dbReference type="Proteomes" id="UP001162480">
    <property type="component" value="Chromosome 12"/>
</dbReference>
<feature type="compositionally biased region" description="Polar residues" evidence="1">
    <location>
        <begin position="27"/>
        <end position="37"/>
    </location>
</feature>
<dbReference type="EMBL" id="OX597825">
    <property type="protein sequence ID" value="CAI9731073.1"/>
    <property type="molecule type" value="Genomic_DNA"/>
</dbReference>
<sequence>MLRVQAEGEHKENVPQPLQPETQEEPNMQQEKLNNELSGEEKEKPEEIEKRVEKENGESVEARMSTSTEISDMKQENTSLCDDNTQNRDS</sequence>
<proteinExistence type="predicted"/>
<evidence type="ECO:0000256" key="1">
    <source>
        <dbReference type="SAM" id="MobiDB-lite"/>
    </source>
</evidence>
<protein>
    <submittedName>
        <fullName evidence="2">Uncharacterized protein</fullName>
    </submittedName>
</protein>
<evidence type="ECO:0000313" key="3">
    <source>
        <dbReference type="Proteomes" id="UP001162480"/>
    </source>
</evidence>
<feature type="region of interest" description="Disordered" evidence="1">
    <location>
        <begin position="1"/>
        <end position="90"/>
    </location>
</feature>
<dbReference type="AlphaFoldDB" id="A0AA36BAX9"/>
<gene>
    <name evidence="2" type="ORF">OCTVUL_1B030383</name>
</gene>
<feature type="compositionally biased region" description="Basic and acidic residues" evidence="1">
    <location>
        <begin position="1"/>
        <end position="13"/>
    </location>
</feature>
<name>A0AA36BAX9_OCTVU</name>